<dbReference type="EMBL" id="JAACJL010000001">
    <property type="protein sequence ID" value="KAF4623501.1"/>
    <property type="molecule type" value="Genomic_DNA"/>
</dbReference>
<keyword evidence="2" id="KW-1133">Transmembrane helix</keyword>
<dbReference type="PANTHER" id="PTHR28136">
    <property type="entry name" value="NUCLEUS EXPORT PROTEIN BRR6"/>
    <property type="match status" value="1"/>
</dbReference>
<dbReference type="SMART" id="SM01042">
    <property type="entry name" value="Brr6_like_C_C"/>
    <property type="match status" value="1"/>
</dbReference>
<accession>A0A8H4VUU5</accession>
<feature type="domain" description="Brl1/Brr6" evidence="3">
    <location>
        <begin position="207"/>
        <end position="340"/>
    </location>
</feature>
<reference evidence="4 5" key="1">
    <citation type="submission" date="2019-12" db="EMBL/GenBank/DDBJ databases">
        <authorList>
            <person name="Floudas D."/>
            <person name="Bentzer J."/>
            <person name="Ahren D."/>
            <person name="Johansson T."/>
            <person name="Persson P."/>
            <person name="Tunlid A."/>
        </authorList>
    </citation>
    <scope>NUCLEOTIDE SEQUENCE [LARGE SCALE GENOMIC DNA]</scope>
    <source>
        <strain evidence="4 5">CBS 102.39</strain>
    </source>
</reference>
<evidence type="ECO:0000259" key="3">
    <source>
        <dbReference type="SMART" id="SM01042"/>
    </source>
</evidence>
<feature type="region of interest" description="Disordered" evidence="1">
    <location>
        <begin position="382"/>
        <end position="405"/>
    </location>
</feature>
<feature type="transmembrane region" description="Helical" evidence="2">
    <location>
        <begin position="318"/>
        <end position="339"/>
    </location>
</feature>
<feature type="transmembrane region" description="Helical" evidence="2">
    <location>
        <begin position="207"/>
        <end position="232"/>
    </location>
</feature>
<dbReference type="GO" id="GO:0031965">
    <property type="term" value="C:nuclear membrane"/>
    <property type="evidence" value="ECO:0007669"/>
    <property type="project" value="InterPro"/>
</dbReference>
<feature type="compositionally biased region" description="Polar residues" evidence="1">
    <location>
        <begin position="50"/>
        <end position="71"/>
    </location>
</feature>
<dbReference type="InterPro" id="IPR040202">
    <property type="entry name" value="Brl1/Brr6"/>
</dbReference>
<dbReference type="PANTHER" id="PTHR28136:SF1">
    <property type="entry name" value="NUCLEUS EXPORT PROTEIN BRL1"/>
    <property type="match status" value="1"/>
</dbReference>
<dbReference type="Proteomes" id="UP000521872">
    <property type="component" value="Unassembled WGS sequence"/>
</dbReference>
<feature type="region of interest" description="Disordered" evidence="1">
    <location>
        <begin position="1"/>
        <end position="182"/>
    </location>
</feature>
<dbReference type="GO" id="GO:0006998">
    <property type="term" value="P:nuclear envelope organization"/>
    <property type="evidence" value="ECO:0007669"/>
    <property type="project" value="InterPro"/>
</dbReference>
<evidence type="ECO:0000313" key="4">
    <source>
        <dbReference type="EMBL" id="KAF4623501.1"/>
    </source>
</evidence>
<gene>
    <name evidence="4" type="ORF">D9613_001586</name>
</gene>
<feature type="compositionally biased region" description="Basic residues" evidence="1">
    <location>
        <begin position="144"/>
        <end position="156"/>
    </location>
</feature>
<keyword evidence="5" id="KW-1185">Reference proteome</keyword>
<dbReference type="Pfam" id="PF10104">
    <property type="entry name" value="Brr6_like_C_C"/>
    <property type="match status" value="1"/>
</dbReference>
<name>A0A8H4VUU5_9AGAR</name>
<dbReference type="AlphaFoldDB" id="A0A8H4VUU5"/>
<protein>
    <recommendedName>
        <fullName evidence="3">Brl1/Brr6 domain-containing protein</fullName>
    </recommendedName>
</protein>
<evidence type="ECO:0000256" key="1">
    <source>
        <dbReference type="SAM" id="MobiDB-lite"/>
    </source>
</evidence>
<comment type="caution">
    <text evidence="4">The sequence shown here is derived from an EMBL/GenBank/DDBJ whole genome shotgun (WGS) entry which is preliminary data.</text>
</comment>
<dbReference type="InterPro" id="IPR018767">
    <property type="entry name" value="Brl1/Brr6_dom"/>
</dbReference>
<evidence type="ECO:0000256" key="2">
    <source>
        <dbReference type="SAM" id="Phobius"/>
    </source>
</evidence>
<organism evidence="4 5">
    <name type="scientific">Agrocybe pediades</name>
    <dbReference type="NCBI Taxonomy" id="84607"/>
    <lineage>
        <taxon>Eukaryota</taxon>
        <taxon>Fungi</taxon>
        <taxon>Dikarya</taxon>
        <taxon>Basidiomycota</taxon>
        <taxon>Agaricomycotina</taxon>
        <taxon>Agaricomycetes</taxon>
        <taxon>Agaricomycetidae</taxon>
        <taxon>Agaricales</taxon>
        <taxon>Agaricineae</taxon>
        <taxon>Strophariaceae</taxon>
        <taxon>Agrocybe</taxon>
    </lineage>
</organism>
<proteinExistence type="predicted"/>
<dbReference type="GO" id="GO:0055088">
    <property type="term" value="P:lipid homeostasis"/>
    <property type="evidence" value="ECO:0007669"/>
    <property type="project" value="InterPro"/>
</dbReference>
<feature type="compositionally biased region" description="Acidic residues" evidence="1">
    <location>
        <begin position="165"/>
        <end position="175"/>
    </location>
</feature>
<feature type="compositionally biased region" description="Basic and acidic residues" evidence="1">
    <location>
        <begin position="102"/>
        <end position="119"/>
    </location>
</feature>
<evidence type="ECO:0000313" key="5">
    <source>
        <dbReference type="Proteomes" id="UP000521872"/>
    </source>
</evidence>
<sequence length="405" mass="45363">MASRYAFNQRSKEAPMDYEWTNRSSVKPAWAAGGDDTLSTPKKRSHDDLNPSTPSLLSTPQQPVFGANNNVPFLFNPTPVPQTPQTHPWAPPPHFTPAKAFPEIKDVDMSEASPRKNEETGEGSSPAKEKETDSRPVATGGLRRVFRQRAKRGVSRGRREKEEEPGTDSGEETDDDAPKALSRTTSNHYTLNMPAHPAPPSDTPYVLLGYLQFFFNLSLILIFLYLFVQFIITVQRDVQLRISEYSQDIIQEISVCAVHYKDNRCAEGNIIPAMIQQCSNWEACMNRDPSVVGRARVGAELIAEVLDGFVERISWKTLIFTLTSLAFLTVFINSLLSLYRSKHQPIAESLHHPVPSFPIAPTPVPHQFGNYLGATPGWGRYRSDDDFEEPSRRRRLEGGVAAKIK</sequence>
<keyword evidence="2" id="KW-0472">Membrane</keyword>
<keyword evidence="2" id="KW-0812">Transmembrane</keyword>